<proteinExistence type="predicted"/>
<gene>
    <name evidence="1" type="ORF">JCM19240_1768</name>
</gene>
<dbReference type="Proteomes" id="UP000029224">
    <property type="component" value="Unassembled WGS sequence"/>
</dbReference>
<reference evidence="1 2" key="1">
    <citation type="submission" date="2014-09" db="EMBL/GenBank/DDBJ databases">
        <title>Vibrio maritimus JCM 19240. (C210) whole genome shotgun sequence.</title>
        <authorList>
            <person name="Sawabe T."/>
            <person name="Meirelles P."/>
            <person name="Nakanishi M."/>
            <person name="Sayaka M."/>
            <person name="Hattori M."/>
            <person name="Ohkuma M."/>
        </authorList>
    </citation>
    <scope>NUCLEOTIDE SEQUENCE [LARGE SCALE GENOMIC DNA]</scope>
    <source>
        <strain evidence="1 2">JCM 19240</strain>
    </source>
</reference>
<dbReference type="PANTHER" id="PTHR38774">
    <property type="entry name" value="CYTOPLASMIC PROTEIN-RELATED"/>
    <property type="match status" value="1"/>
</dbReference>
<reference evidence="1 2" key="2">
    <citation type="submission" date="2014-09" db="EMBL/GenBank/DDBJ databases">
        <authorList>
            <consortium name="NBRP consortium"/>
            <person name="Sawabe T."/>
            <person name="Meirelles P."/>
            <person name="Nakanishi M."/>
            <person name="Sayaka M."/>
            <person name="Hattori M."/>
            <person name="Ohkuma M."/>
        </authorList>
    </citation>
    <scope>NUCLEOTIDE SEQUENCE [LARGE SCALE GENOMIC DNA]</scope>
    <source>
        <strain evidence="1 2">JCM 19240</strain>
    </source>
</reference>
<evidence type="ECO:0000313" key="1">
    <source>
        <dbReference type="EMBL" id="GAL36324.1"/>
    </source>
</evidence>
<protein>
    <submittedName>
        <fullName evidence="1">Uncharacterized protein</fullName>
    </submittedName>
</protein>
<dbReference type="PANTHER" id="PTHR38774:SF1">
    <property type="entry name" value="CYTOPLASMIC PROTEIN"/>
    <property type="match status" value="1"/>
</dbReference>
<dbReference type="InterPro" id="IPR009659">
    <property type="entry name" value="DUF1249"/>
</dbReference>
<name>A0A090TC27_9VIBR</name>
<evidence type="ECO:0000313" key="2">
    <source>
        <dbReference type="Proteomes" id="UP000029224"/>
    </source>
</evidence>
<keyword evidence="2" id="KW-1185">Reference proteome</keyword>
<sequence length="52" mass="6036">MARVVDTNTYHVDLAELMRIYETNYAKLNRLIPTQPEVGDVRCYQAGTLTYQ</sequence>
<organism evidence="1 2">
    <name type="scientific">Vibrio maritimus</name>
    <dbReference type="NCBI Taxonomy" id="990268"/>
    <lineage>
        <taxon>Bacteria</taxon>
        <taxon>Pseudomonadati</taxon>
        <taxon>Pseudomonadota</taxon>
        <taxon>Gammaproteobacteria</taxon>
        <taxon>Vibrionales</taxon>
        <taxon>Vibrionaceae</taxon>
        <taxon>Vibrio</taxon>
    </lineage>
</organism>
<dbReference type="AlphaFoldDB" id="A0A090TC27"/>
<dbReference type="EMBL" id="BBMT01000010">
    <property type="protein sequence ID" value="GAL36324.1"/>
    <property type="molecule type" value="Genomic_DNA"/>
</dbReference>
<comment type="caution">
    <text evidence="1">The sequence shown here is derived from an EMBL/GenBank/DDBJ whole genome shotgun (WGS) entry which is preliminary data.</text>
</comment>
<accession>A0A090TC27</accession>